<feature type="signal peptide" evidence="7">
    <location>
        <begin position="1"/>
        <end position="44"/>
    </location>
</feature>
<gene>
    <name evidence="8" type="ORF">BX591_13173</name>
</gene>
<evidence type="ECO:0000256" key="7">
    <source>
        <dbReference type="SAM" id="SignalP"/>
    </source>
</evidence>
<evidence type="ECO:0000313" key="8">
    <source>
        <dbReference type="EMBL" id="RAS21113.1"/>
    </source>
</evidence>
<dbReference type="PANTHER" id="PTHR38776">
    <property type="entry name" value="MLTA-INTERACTING PROTEIN-RELATED"/>
    <property type="match status" value="1"/>
</dbReference>
<dbReference type="RefSeq" id="WP_176343140.1">
    <property type="nucleotide sequence ID" value="NZ_CADFFP010000032.1"/>
</dbReference>
<evidence type="ECO:0000256" key="4">
    <source>
        <dbReference type="ARBA" id="ARBA00023136"/>
    </source>
</evidence>
<dbReference type="InterPro" id="IPR010583">
    <property type="entry name" value="MipA"/>
</dbReference>
<proteinExistence type="inferred from homology"/>
<keyword evidence="3 7" id="KW-0732">Signal</keyword>
<evidence type="ECO:0000256" key="3">
    <source>
        <dbReference type="ARBA" id="ARBA00022729"/>
    </source>
</evidence>
<dbReference type="GO" id="GO:0009279">
    <property type="term" value="C:cell outer membrane"/>
    <property type="evidence" value="ECO:0007669"/>
    <property type="project" value="UniProtKB-SubCell"/>
</dbReference>
<evidence type="ECO:0000313" key="9">
    <source>
        <dbReference type="Proteomes" id="UP000248918"/>
    </source>
</evidence>
<comment type="caution">
    <text evidence="8">The sequence shown here is derived from an EMBL/GenBank/DDBJ whole genome shotgun (WGS) entry which is preliminary data.</text>
</comment>
<keyword evidence="5" id="KW-0998">Cell outer membrane</keyword>
<sequence>MSARVKFVGRGHGRQVRPAHTSLTRALALTGAVLGLTAAQAAHADDTTPATPATTADTSTAPAASSDSKWKIGVGPGLVVTPKYPGSRQLSYIPFPALDISYDDRFFSQGPDVLGVNVLRGPAAAYHLGAALSFDFQSRKESDDPHLHGLGDVDGGPKLKLFADYTWWAFTGSVALYQDIAGHHQGTTVSTDLVASAPVGGWLFSVGPGFTWANGTYTRTFFGVSQQQSAASGLPTYNTSAGIRDIHMNAMVTYDFSRHWNGSVAATFGRLEHNAANSPITEKRFELNTLASVNYKF</sequence>
<feature type="region of interest" description="Disordered" evidence="6">
    <location>
        <begin position="43"/>
        <end position="67"/>
    </location>
</feature>
<evidence type="ECO:0000256" key="5">
    <source>
        <dbReference type="ARBA" id="ARBA00023237"/>
    </source>
</evidence>
<name>A0A329BE17_9BURK</name>
<reference evidence="8 9" key="1">
    <citation type="submission" date="2018-06" db="EMBL/GenBank/DDBJ databases">
        <title>Genomic Encyclopedia of Type Strains, Phase III (KMG-III): the genomes of soil and plant-associated and newly described type strains.</title>
        <authorList>
            <person name="Whitman W."/>
        </authorList>
    </citation>
    <scope>NUCLEOTIDE SEQUENCE [LARGE SCALE GENOMIC DNA]</scope>
    <source>
        <strain evidence="8 9">LMG 23644</strain>
    </source>
</reference>
<organism evidence="8 9">
    <name type="scientific">Paraburkholderia bryophila</name>
    <dbReference type="NCBI Taxonomy" id="420952"/>
    <lineage>
        <taxon>Bacteria</taxon>
        <taxon>Pseudomonadati</taxon>
        <taxon>Pseudomonadota</taxon>
        <taxon>Betaproteobacteria</taxon>
        <taxon>Burkholderiales</taxon>
        <taxon>Burkholderiaceae</taxon>
        <taxon>Paraburkholderia</taxon>
    </lineage>
</organism>
<comment type="subcellular location">
    <subcellularLocation>
        <location evidence="1">Cell outer membrane</location>
    </subcellularLocation>
</comment>
<dbReference type="Pfam" id="PF06629">
    <property type="entry name" value="MipA"/>
    <property type="match status" value="1"/>
</dbReference>
<dbReference type="EMBL" id="QLTK01000031">
    <property type="protein sequence ID" value="RAS21113.1"/>
    <property type="molecule type" value="Genomic_DNA"/>
</dbReference>
<dbReference type="PANTHER" id="PTHR38776:SF1">
    <property type="entry name" value="MLTA-INTERACTING PROTEIN-RELATED"/>
    <property type="match status" value="1"/>
</dbReference>
<accession>A0A329BE17</accession>
<keyword evidence="4" id="KW-0472">Membrane</keyword>
<comment type="similarity">
    <text evidence="2">Belongs to the MipA/OmpV family.</text>
</comment>
<protein>
    <submittedName>
        <fullName evidence="8">Outer membrane scaffolding protein for murein synthesis (MipA/OmpV family)</fullName>
    </submittedName>
</protein>
<dbReference type="Proteomes" id="UP000248918">
    <property type="component" value="Unassembled WGS sequence"/>
</dbReference>
<evidence type="ECO:0000256" key="2">
    <source>
        <dbReference type="ARBA" id="ARBA00005722"/>
    </source>
</evidence>
<evidence type="ECO:0000256" key="6">
    <source>
        <dbReference type="SAM" id="MobiDB-lite"/>
    </source>
</evidence>
<evidence type="ECO:0000256" key="1">
    <source>
        <dbReference type="ARBA" id="ARBA00004442"/>
    </source>
</evidence>
<feature type="chain" id="PRO_5016304735" evidence="7">
    <location>
        <begin position="45"/>
        <end position="297"/>
    </location>
</feature>
<dbReference type="AlphaFoldDB" id="A0A329BE17"/>